<dbReference type="OrthoDB" id="70376at2759"/>
<evidence type="ECO:0000256" key="1">
    <source>
        <dbReference type="ARBA" id="ARBA00004123"/>
    </source>
</evidence>
<feature type="region of interest" description="Disordered" evidence="6">
    <location>
        <begin position="267"/>
        <end position="333"/>
    </location>
</feature>
<keyword evidence="8" id="KW-1185">Reference proteome</keyword>
<sequence>MPPQQGVFAVSHTSTHKVRGGAPVSVTEVASVNMHFESVAGPSSRPHGEDPKKDKRRKETVTKIAKELADRREDFGRHYTETISELHSLAQQLATRPETSPAYQLRLYPLTLERGALLSSIEFQERHALQVVQTAYDEERERVEEEWKRGRERIRERMLEGIEERRRRAREEKDGEGTVADGSGDPQSRPHITRKLRNKMGGTSPPPTPVPGGHPGLGNGAIAPISSGPVTSGPLLNPHSLSVDELPSPFPLPLISGHSAGGQSYGYGAGNGGAGNGRRRAKGGGQAQAPGTLGKSLNVFHPLKESEYDADMGEIRRGNRRRRAAAGTLAGKA</sequence>
<dbReference type="AlphaFoldDB" id="A0A5C2SM05"/>
<evidence type="ECO:0000256" key="5">
    <source>
        <dbReference type="ARBA" id="ARBA00023242"/>
    </source>
</evidence>
<feature type="compositionally biased region" description="Basic and acidic residues" evidence="6">
    <location>
        <begin position="302"/>
        <end position="317"/>
    </location>
</feature>
<proteinExistence type="predicted"/>
<dbReference type="GO" id="GO:0005654">
    <property type="term" value="C:nucleoplasm"/>
    <property type="evidence" value="ECO:0007669"/>
    <property type="project" value="UniProtKB-ARBA"/>
</dbReference>
<gene>
    <name evidence="7" type="ORF">L227DRAFT_320054</name>
</gene>
<dbReference type="SMART" id="SM01401">
    <property type="entry name" value="Sds3"/>
    <property type="match status" value="1"/>
</dbReference>
<keyword evidence="5" id="KW-0539">Nucleus</keyword>
<feature type="region of interest" description="Disordered" evidence="6">
    <location>
        <begin position="164"/>
        <end position="231"/>
    </location>
</feature>
<reference evidence="7" key="1">
    <citation type="journal article" date="2018" name="Genome Biol. Evol.">
        <title>Genomics and development of Lentinus tigrinus, a white-rot wood-decaying mushroom with dimorphic fruiting bodies.</title>
        <authorList>
            <person name="Wu B."/>
            <person name="Xu Z."/>
            <person name="Knudson A."/>
            <person name="Carlson A."/>
            <person name="Chen N."/>
            <person name="Kovaka S."/>
            <person name="LaButti K."/>
            <person name="Lipzen A."/>
            <person name="Pennachio C."/>
            <person name="Riley R."/>
            <person name="Schakwitz W."/>
            <person name="Umezawa K."/>
            <person name="Ohm R.A."/>
            <person name="Grigoriev I.V."/>
            <person name="Nagy L.G."/>
            <person name="Gibbons J."/>
            <person name="Hibbett D."/>
        </authorList>
    </citation>
    <scope>NUCLEOTIDE SEQUENCE [LARGE SCALE GENOMIC DNA]</scope>
    <source>
        <strain evidence="7">ALCF2SS1-6</strain>
    </source>
</reference>
<evidence type="ECO:0000313" key="8">
    <source>
        <dbReference type="Proteomes" id="UP000313359"/>
    </source>
</evidence>
<comment type="subcellular location">
    <subcellularLocation>
        <location evidence="1">Nucleus</location>
    </subcellularLocation>
</comment>
<keyword evidence="3" id="KW-0805">Transcription regulation</keyword>
<evidence type="ECO:0000313" key="7">
    <source>
        <dbReference type="EMBL" id="RPD64169.1"/>
    </source>
</evidence>
<dbReference type="Proteomes" id="UP000313359">
    <property type="component" value="Unassembled WGS sequence"/>
</dbReference>
<evidence type="ECO:0000256" key="3">
    <source>
        <dbReference type="ARBA" id="ARBA00023015"/>
    </source>
</evidence>
<feature type="region of interest" description="Disordered" evidence="6">
    <location>
        <begin position="1"/>
        <end position="22"/>
    </location>
</feature>
<keyword evidence="4" id="KW-0804">Transcription</keyword>
<evidence type="ECO:0000256" key="6">
    <source>
        <dbReference type="SAM" id="MobiDB-lite"/>
    </source>
</evidence>
<evidence type="ECO:0000256" key="2">
    <source>
        <dbReference type="ARBA" id="ARBA00022491"/>
    </source>
</evidence>
<evidence type="ECO:0000256" key="4">
    <source>
        <dbReference type="ARBA" id="ARBA00023163"/>
    </source>
</evidence>
<feature type="region of interest" description="Disordered" evidence="6">
    <location>
        <begin position="36"/>
        <end position="59"/>
    </location>
</feature>
<protein>
    <recommendedName>
        <fullName evidence="9">Sds3-like protein</fullName>
    </recommendedName>
</protein>
<dbReference type="InterPro" id="IPR013907">
    <property type="entry name" value="Sds3"/>
</dbReference>
<dbReference type="GO" id="GO:0010468">
    <property type="term" value="P:regulation of gene expression"/>
    <property type="evidence" value="ECO:0007669"/>
    <property type="project" value="UniProtKB-ARBA"/>
</dbReference>
<dbReference type="EMBL" id="ML122254">
    <property type="protein sequence ID" value="RPD64169.1"/>
    <property type="molecule type" value="Genomic_DNA"/>
</dbReference>
<feature type="compositionally biased region" description="Gly residues" evidence="6">
    <location>
        <begin position="267"/>
        <end position="276"/>
    </location>
</feature>
<feature type="compositionally biased region" description="Basic and acidic residues" evidence="6">
    <location>
        <begin position="46"/>
        <end position="59"/>
    </location>
</feature>
<accession>A0A5C2SM05</accession>
<feature type="compositionally biased region" description="Basic and acidic residues" evidence="6">
    <location>
        <begin position="164"/>
        <end position="176"/>
    </location>
</feature>
<evidence type="ECO:0008006" key="9">
    <source>
        <dbReference type="Google" id="ProtNLM"/>
    </source>
</evidence>
<keyword evidence="2" id="KW-0678">Repressor</keyword>
<name>A0A5C2SM05_9APHY</name>
<organism evidence="7 8">
    <name type="scientific">Lentinus tigrinus ALCF2SS1-6</name>
    <dbReference type="NCBI Taxonomy" id="1328759"/>
    <lineage>
        <taxon>Eukaryota</taxon>
        <taxon>Fungi</taxon>
        <taxon>Dikarya</taxon>
        <taxon>Basidiomycota</taxon>
        <taxon>Agaricomycotina</taxon>
        <taxon>Agaricomycetes</taxon>
        <taxon>Polyporales</taxon>
        <taxon>Polyporaceae</taxon>
        <taxon>Lentinus</taxon>
    </lineage>
</organism>